<feature type="non-terminal residue" evidence="2">
    <location>
        <position position="401"/>
    </location>
</feature>
<feature type="compositionally biased region" description="Low complexity" evidence="1">
    <location>
        <begin position="148"/>
        <end position="180"/>
    </location>
</feature>
<organism evidence="2 3">
    <name type="scientific">Astrephomene gubernaculifera</name>
    <dbReference type="NCBI Taxonomy" id="47775"/>
    <lineage>
        <taxon>Eukaryota</taxon>
        <taxon>Viridiplantae</taxon>
        <taxon>Chlorophyta</taxon>
        <taxon>core chlorophytes</taxon>
        <taxon>Chlorophyceae</taxon>
        <taxon>CS clade</taxon>
        <taxon>Chlamydomonadales</taxon>
        <taxon>Astrephomenaceae</taxon>
        <taxon>Astrephomene</taxon>
    </lineage>
</organism>
<dbReference type="PANTHER" id="PTHR47313:SF1">
    <property type="entry name" value="RIBOSOMAL RNA LARGE SUBUNIT METHYLTRANSFERASE K_L"/>
    <property type="match status" value="1"/>
</dbReference>
<dbReference type="AlphaFoldDB" id="A0AAD3DIQ3"/>
<dbReference type="EMBL" id="BMAR01000003">
    <property type="protein sequence ID" value="GFR42581.1"/>
    <property type="molecule type" value="Genomic_DNA"/>
</dbReference>
<dbReference type="PANTHER" id="PTHR47313">
    <property type="entry name" value="RIBOSOMAL RNA LARGE SUBUNIT METHYLTRANSFERASE K/L"/>
    <property type="match status" value="1"/>
</dbReference>
<reference evidence="2 3" key="1">
    <citation type="journal article" date="2021" name="Sci. Rep.">
        <title>Genome sequencing of the multicellular alga Astrephomene provides insights into convergent evolution of germ-soma differentiation.</title>
        <authorList>
            <person name="Yamashita S."/>
            <person name="Yamamoto K."/>
            <person name="Matsuzaki R."/>
            <person name="Suzuki S."/>
            <person name="Yamaguchi H."/>
            <person name="Hirooka S."/>
            <person name="Minakuchi Y."/>
            <person name="Miyagishima S."/>
            <person name="Kawachi M."/>
            <person name="Toyoda A."/>
            <person name="Nozaki H."/>
        </authorList>
    </citation>
    <scope>NUCLEOTIDE SEQUENCE [LARGE SCALE GENOMIC DNA]</scope>
    <source>
        <strain evidence="2 3">NIES-4017</strain>
    </source>
</reference>
<dbReference type="Proteomes" id="UP001054857">
    <property type="component" value="Unassembled WGS sequence"/>
</dbReference>
<name>A0AAD3DIQ3_9CHLO</name>
<keyword evidence="3" id="KW-1185">Reference proteome</keyword>
<dbReference type="SUPFAM" id="SSF53335">
    <property type="entry name" value="S-adenosyl-L-methionine-dependent methyltransferases"/>
    <property type="match status" value="1"/>
</dbReference>
<feature type="compositionally biased region" description="Acidic residues" evidence="1">
    <location>
        <begin position="187"/>
        <end position="213"/>
    </location>
</feature>
<feature type="compositionally biased region" description="Gly residues" evidence="1">
    <location>
        <begin position="67"/>
        <end position="76"/>
    </location>
</feature>
<evidence type="ECO:0000313" key="2">
    <source>
        <dbReference type="EMBL" id="GFR42581.1"/>
    </source>
</evidence>
<feature type="region of interest" description="Disordered" evidence="1">
    <location>
        <begin position="148"/>
        <end position="213"/>
    </location>
</feature>
<feature type="compositionally biased region" description="Low complexity" evidence="1">
    <location>
        <begin position="311"/>
        <end position="377"/>
    </location>
</feature>
<proteinExistence type="predicted"/>
<feature type="compositionally biased region" description="Basic and acidic residues" evidence="1">
    <location>
        <begin position="77"/>
        <end position="91"/>
    </location>
</feature>
<dbReference type="InterPro" id="IPR029063">
    <property type="entry name" value="SAM-dependent_MTases_sf"/>
</dbReference>
<accession>A0AAD3DIQ3</accession>
<evidence type="ECO:0000256" key="1">
    <source>
        <dbReference type="SAM" id="MobiDB-lite"/>
    </source>
</evidence>
<feature type="region of interest" description="Disordered" evidence="1">
    <location>
        <begin position="67"/>
        <end position="111"/>
    </location>
</feature>
<evidence type="ECO:0000313" key="3">
    <source>
        <dbReference type="Proteomes" id="UP001054857"/>
    </source>
</evidence>
<sequence>ERVRSVWRGRLLGIDVHEGALSLAERQARKAGVYSMLELTHGDCGSVQPPAVPQLVVCNPPWGARLLGGSGEVGGRGGRDGRGSRDRRGMQEAEEEAERYRGEHGGAGGVDVGRRWLEQQQQRQGGHSELYTWNSASRSFELFTPSAAAASSSSSASSSPSSSSSYTGTSSDGPSGFAERGGAGDREAEEGGGEVEEDVEEEQEERGEGEAEEAALEAAWRSLDGFLYRQCPGASAFVLSGNPAPFRHLRLKPHVKRRLVLSGVDVRVAGYRIRDAASRAAAAAATAAAATADNTDTGPSADTSTSDEAISPSTDGSSSSSNRRRSSSSSSTGSSASSTETATVVSARSARRAAAASKDSLSRTFSSSRSGGVSSGAAAELAAATVRADAYAVDEGYWESD</sequence>
<comment type="caution">
    <text evidence="2">The sequence shown here is derived from an EMBL/GenBank/DDBJ whole genome shotgun (WGS) entry which is preliminary data.</text>
</comment>
<protein>
    <recommendedName>
        <fullName evidence="4">Trimethylguanosine synthase</fullName>
    </recommendedName>
</protein>
<dbReference type="Gene3D" id="3.40.50.150">
    <property type="entry name" value="Vaccinia Virus protein VP39"/>
    <property type="match status" value="1"/>
</dbReference>
<evidence type="ECO:0008006" key="4">
    <source>
        <dbReference type="Google" id="ProtNLM"/>
    </source>
</evidence>
<gene>
    <name evidence="2" type="ORF">Agub_g3508</name>
</gene>
<feature type="region of interest" description="Disordered" evidence="1">
    <location>
        <begin position="288"/>
        <end position="377"/>
    </location>
</feature>
<feature type="compositionally biased region" description="Polar residues" evidence="1">
    <location>
        <begin position="293"/>
        <end position="308"/>
    </location>
</feature>